<organism evidence="1 2">
    <name type="scientific">Rhodocollybia butyracea</name>
    <dbReference type="NCBI Taxonomy" id="206335"/>
    <lineage>
        <taxon>Eukaryota</taxon>
        <taxon>Fungi</taxon>
        <taxon>Dikarya</taxon>
        <taxon>Basidiomycota</taxon>
        <taxon>Agaricomycotina</taxon>
        <taxon>Agaricomycetes</taxon>
        <taxon>Agaricomycetidae</taxon>
        <taxon>Agaricales</taxon>
        <taxon>Marasmiineae</taxon>
        <taxon>Omphalotaceae</taxon>
        <taxon>Rhodocollybia</taxon>
    </lineage>
</organism>
<dbReference type="GO" id="GO:0008237">
    <property type="term" value="F:metallopeptidase activity"/>
    <property type="evidence" value="ECO:0007669"/>
    <property type="project" value="InterPro"/>
</dbReference>
<name>A0A9P5PQD1_9AGAR</name>
<reference evidence="1" key="1">
    <citation type="submission" date="2020-11" db="EMBL/GenBank/DDBJ databases">
        <authorList>
            <consortium name="DOE Joint Genome Institute"/>
            <person name="Ahrendt S."/>
            <person name="Riley R."/>
            <person name="Andreopoulos W."/>
            <person name="Labutti K."/>
            <person name="Pangilinan J."/>
            <person name="Ruiz-Duenas F.J."/>
            <person name="Barrasa J.M."/>
            <person name="Sanchez-Garcia M."/>
            <person name="Camarero S."/>
            <person name="Miyauchi S."/>
            <person name="Serrano A."/>
            <person name="Linde D."/>
            <person name="Babiker R."/>
            <person name="Drula E."/>
            <person name="Ayuso-Fernandez I."/>
            <person name="Pacheco R."/>
            <person name="Padilla G."/>
            <person name="Ferreira P."/>
            <person name="Barriuso J."/>
            <person name="Kellner H."/>
            <person name="Castanera R."/>
            <person name="Alfaro M."/>
            <person name="Ramirez L."/>
            <person name="Pisabarro A.G."/>
            <person name="Kuo A."/>
            <person name="Tritt A."/>
            <person name="Lipzen A."/>
            <person name="He G."/>
            <person name="Yan M."/>
            <person name="Ng V."/>
            <person name="Cullen D."/>
            <person name="Martin F."/>
            <person name="Rosso M.-N."/>
            <person name="Henrissat B."/>
            <person name="Hibbett D."/>
            <person name="Martinez A.T."/>
            <person name="Grigoriev I.V."/>
        </authorList>
    </citation>
    <scope>NUCLEOTIDE SEQUENCE</scope>
    <source>
        <strain evidence="1">AH 40177</strain>
    </source>
</reference>
<gene>
    <name evidence="1" type="ORF">BDP27DRAFT_1449023</name>
</gene>
<dbReference type="InterPro" id="IPR024079">
    <property type="entry name" value="MetalloPept_cat_dom_sf"/>
</dbReference>
<evidence type="ECO:0000313" key="1">
    <source>
        <dbReference type="EMBL" id="KAF9067481.1"/>
    </source>
</evidence>
<keyword evidence="2" id="KW-1185">Reference proteome</keyword>
<comment type="caution">
    <text evidence="1">The sequence shown here is derived from an EMBL/GenBank/DDBJ whole genome shotgun (WGS) entry which is preliminary data.</text>
</comment>
<sequence length="130" mass="14262">MSIHFCAQAFLPVEKAWDAVEGALKENPNNAGNSFGSPLSPAGGITPAAALATPAPDALWPSVFTPYVQSKIREYAAVWEQYANIHFDFVDDRLAEIRISFNLADGSWSYLGTDALLRRADQATMKLWMV</sequence>
<dbReference type="EMBL" id="JADNRY010000072">
    <property type="protein sequence ID" value="KAF9067481.1"/>
    <property type="molecule type" value="Genomic_DNA"/>
</dbReference>
<accession>A0A9P5PQD1</accession>
<dbReference type="AlphaFoldDB" id="A0A9P5PQD1"/>
<dbReference type="Gene3D" id="3.40.390.10">
    <property type="entry name" value="Collagenase (Catalytic Domain)"/>
    <property type="match status" value="1"/>
</dbReference>
<protein>
    <submittedName>
        <fullName evidence="1">Uncharacterized protein</fullName>
    </submittedName>
</protein>
<evidence type="ECO:0000313" key="2">
    <source>
        <dbReference type="Proteomes" id="UP000772434"/>
    </source>
</evidence>
<dbReference type="SUPFAM" id="SSF55486">
    <property type="entry name" value="Metalloproteases ('zincins'), catalytic domain"/>
    <property type="match status" value="1"/>
</dbReference>
<proteinExistence type="predicted"/>
<dbReference type="Proteomes" id="UP000772434">
    <property type="component" value="Unassembled WGS sequence"/>
</dbReference>